<feature type="chain" id="PRO_5016282073" evidence="1">
    <location>
        <begin position="25"/>
        <end position="873"/>
    </location>
</feature>
<keyword evidence="3" id="KW-1185">Reference proteome</keyword>
<organism evidence="2 3">
    <name type="scientific">Sediminitomix flava</name>
    <dbReference type="NCBI Taxonomy" id="379075"/>
    <lineage>
        <taxon>Bacteria</taxon>
        <taxon>Pseudomonadati</taxon>
        <taxon>Bacteroidota</taxon>
        <taxon>Cytophagia</taxon>
        <taxon>Cytophagales</taxon>
        <taxon>Flammeovirgaceae</taxon>
        <taxon>Sediminitomix</taxon>
    </lineage>
</organism>
<feature type="signal peptide" evidence="1">
    <location>
        <begin position="1"/>
        <end position="24"/>
    </location>
</feature>
<reference evidence="2 3" key="1">
    <citation type="submission" date="2018-03" db="EMBL/GenBank/DDBJ databases">
        <title>Genomic Encyclopedia of Archaeal and Bacterial Type Strains, Phase II (KMG-II): from individual species to whole genera.</title>
        <authorList>
            <person name="Goeker M."/>
        </authorList>
    </citation>
    <scope>NUCLEOTIDE SEQUENCE [LARGE SCALE GENOMIC DNA]</scope>
    <source>
        <strain evidence="2 3">DSM 28229</strain>
    </source>
</reference>
<name>A0A315ZBK1_SEDFL</name>
<dbReference type="Proteomes" id="UP000245535">
    <property type="component" value="Unassembled WGS sequence"/>
</dbReference>
<gene>
    <name evidence="2" type="ORF">BC781_103344</name>
</gene>
<dbReference type="RefSeq" id="WP_109618733.1">
    <property type="nucleotide sequence ID" value="NZ_QGDO01000003.1"/>
</dbReference>
<comment type="caution">
    <text evidence="2">The sequence shown here is derived from an EMBL/GenBank/DDBJ whole genome shotgun (WGS) entry which is preliminary data.</text>
</comment>
<accession>A0A315ZBK1</accession>
<dbReference type="OrthoDB" id="1490014at2"/>
<evidence type="ECO:0000313" key="2">
    <source>
        <dbReference type="EMBL" id="PWJ42094.1"/>
    </source>
</evidence>
<dbReference type="EMBL" id="QGDO01000003">
    <property type="protein sequence ID" value="PWJ42094.1"/>
    <property type="molecule type" value="Genomic_DNA"/>
</dbReference>
<dbReference type="Pfam" id="PF13585">
    <property type="entry name" value="CHU_C"/>
    <property type="match status" value="1"/>
</dbReference>
<evidence type="ECO:0000313" key="3">
    <source>
        <dbReference type="Proteomes" id="UP000245535"/>
    </source>
</evidence>
<dbReference type="AlphaFoldDB" id="A0A315ZBK1"/>
<keyword evidence="1" id="KW-0732">Signal</keyword>
<sequence>MTLRTYRLLLCTFLFWACALPSFATHIVGGNLNLKHLNGNRYELSLIIYFDEINGNHQAIDRIVPISAFTKNHNWVETFELSLSSQTPVNYKYPECSIPEIVTTKIVYKNTITLSPTIYTDLNGYYFSFERCCRNATIVNIIEPEFNGQTFYLEFPAVNQNRTSFINSSPNFKEVENNYACVGQPFSFDFGAIDSDEDQLKYSLSVPLEGNSSPLNPLPAPQSGPYPEVTFTNGHSLAELIKGQPALSINDDTGMLSVTPSEEGLFVFAVKCEEFRDGEKIGEVRRDFQILVNECQEATPPIIESLQSNSQLWERTSEGIEIDNTENLECFSVNVLDVDSDNISLRIKESRGIDLNKISVLNFNQRVNELGYATFDVCLDGCISQNANEVAFLIEVWDESCSQPLRDEVWVNLKEQNPNNSPTIETDIILQEEKYILKALVNHESSFSLEINDLDRDSIAFAWNTSADTLNILGISPSEAFGRGLLTQTFTINPNCELFASDEFEHIFELEGIAKDIAECGVISETKINIEIHLIRPENSPMKLSSDLEYDENLDCYLLEVGSNQLKTISILGEDQDPYAISISAHQQNFSFETSGSLLGEVKGTPNQSLQLNVVGDCSILNSEDGFAPKSYFIKVKGEEYDDCGKRGETELKIKVTVIHNPTENTAPKMTLRGANTTDSLYYQKSMFIGGLADFSLQFIDQENDMLNLTIKSSDGNILSQLNLNDQIVSETTPFDFSIDALCELIPDGQTENKILLTFEIEELKNCNTALTHTIELELLISDYLSLEKPFPNAFSPNGDGKGDHFYLHHVLPTDNCQSYFEEIQIVNRWGESVYSSTDREFKWAAEEISSGTYFYIVKFSNKNFKGSVQVFK</sequence>
<protein>
    <submittedName>
        <fullName evidence="2">Gliding motility-associated-like protein</fullName>
    </submittedName>
</protein>
<evidence type="ECO:0000256" key="1">
    <source>
        <dbReference type="SAM" id="SignalP"/>
    </source>
</evidence>
<proteinExistence type="predicted"/>